<dbReference type="PhylomeDB" id="A0A0G4ERK3"/>
<keyword evidence="3" id="KW-1185">Reference proteome</keyword>
<name>A0A0G4ERK3_VITBC</name>
<accession>A0A0G4ERK3</accession>
<dbReference type="InParanoid" id="A0A0G4ERK3"/>
<organism evidence="2 3">
    <name type="scientific">Vitrella brassicaformis (strain CCMP3155)</name>
    <dbReference type="NCBI Taxonomy" id="1169540"/>
    <lineage>
        <taxon>Eukaryota</taxon>
        <taxon>Sar</taxon>
        <taxon>Alveolata</taxon>
        <taxon>Colpodellida</taxon>
        <taxon>Vitrellaceae</taxon>
        <taxon>Vitrella</taxon>
    </lineage>
</organism>
<dbReference type="Proteomes" id="UP000041254">
    <property type="component" value="Unassembled WGS sequence"/>
</dbReference>
<feature type="region of interest" description="Disordered" evidence="1">
    <location>
        <begin position="17"/>
        <end position="36"/>
    </location>
</feature>
<reference evidence="2 3" key="1">
    <citation type="submission" date="2014-11" db="EMBL/GenBank/DDBJ databases">
        <authorList>
            <person name="Zhu J."/>
            <person name="Qi W."/>
            <person name="Song R."/>
        </authorList>
    </citation>
    <scope>NUCLEOTIDE SEQUENCE [LARGE SCALE GENOMIC DNA]</scope>
</reference>
<dbReference type="VEuPathDB" id="CryptoDB:Vbra_12761"/>
<evidence type="ECO:0000313" key="2">
    <source>
        <dbReference type="EMBL" id="CEM00296.1"/>
    </source>
</evidence>
<evidence type="ECO:0008006" key="4">
    <source>
        <dbReference type="Google" id="ProtNLM"/>
    </source>
</evidence>
<proteinExistence type="predicted"/>
<evidence type="ECO:0000256" key="1">
    <source>
        <dbReference type="SAM" id="MobiDB-lite"/>
    </source>
</evidence>
<gene>
    <name evidence="2" type="ORF">Vbra_12761</name>
</gene>
<dbReference type="AlphaFoldDB" id="A0A0G4ERK3"/>
<sequence>MIEDLGRSMAELTLTEDLATDSDHQSEGSDDDSVASHSVAVDVVPEPTHDVPAGSRMSALHFAALKSLIVPSDRECTFTLLHRASDGEQLSAFLPHLQMRSNLVFLIYPEAPDVGPFGAYEASNFACGLRLFSLSHHHFDKATQIALSGQSMQVSDRGSLIFGSSDGPGGLISQKLGYGDGKLRSCYHNILLSALPKGYRGARVAGYALFEGQDVFRAREVEVFRIQDYVPLSRLSDWVHQMAILL</sequence>
<dbReference type="EMBL" id="CDMY01000295">
    <property type="protein sequence ID" value="CEM00296.1"/>
    <property type="molecule type" value="Genomic_DNA"/>
</dbReference>
<evidence type="ECO:0000313" key="3">
    <source>
        <dbReference type="Proteomes" id="UP000041254"/>
    </source>
</evidence>
<protein>
    <recommendedName>
        <fullName evidence="4">TLDc domain-containing protein</fullName>
    </recommendedName>
</protein>